<feature type="region of interest" description="Disordered" evidence="1">
    <location>
        <begin position="68"/>
        <end position="98"/>
    </location>
</feature>
<dbReference type="Proteomes" id="UP000494206">
    <property type="component" value="Unassembled WGS sequence"/>
</dbReference>
<dbReference type="OrthoDB" id="5814313at2759"/>
<organism evidence="3 4">
    <name type="scientific">Caenorhabditis bovis</name>
    <dbReference type="NCBI Taxonomy" id="2654633"/>
    <lineage>
        <taxon>Eukaryota</taxon>
        <taxon>Metazoa</taxon>
        <taxon>Ecdysozoa</taxon>
        <taxon>Nematoda</taxon>
        <taxon>Chromadorea</taxon>
        <taxon>Rhabditida</taxon>
        <taxon>Rhabditina</taxon>
        <taxon>Rhabditomorpha</taxon>
        <taxon>Rhabditoidea</taxon>
        <taxon>Rhabditidae</taxon>
        <taxon>Peloderinae</taxon>
        <taxon>Caenorhabditis</taxon>
    </lineage>
</organism>
<dbReference type="EMBL" id="CADEPM010000010">
    <property type="protein sequence ID" value="CAB3410140.1"/>
    <property type="molecule type" value="Genomic_DNA"/>
</dbReference>
<protein>
    <submittedName>
        <fullName evidence="3">Uncharacterized protein</fullName>
    </submittedName>
</protein>
<feature type="compositionally biased region" description="Polar residues" evidence="1">
    <location>
        <begin position="68"/>
        <end position="84"/>
    </location>
</feature>
<proteinExistence type="predicted"/>
<evidence type="ECO:0000256" key="2">
    <source>
        <dbReference type="SAM" id="SignalP"/>
    </source>
</evidence>
<reference evidence="3 4" key="1">
    <citation type="submission" date="2020-04" db="EMBL/GenBank/DDBJ databases">
        <authorList>
            <person name="Laetsch R D."/>
            <person name="Stevens L."/>
            <person name="Kumar S."/>
            <person name="Blaxter L. M."/>
        </authorList>
    </citation>
    <scope>NUCLEOTIDE SEQUENCE [LARGE SCALE GENOMIC DNA]</scope>
</reference>
<gene>
    <name evidence="3" type="ORF">CBOVIS_LOCUS11702</name>
</gene>
<evidence type="ECO:0000256" key="1">
    <source>
        <dbReference type="SAM" id="MobiDB-lite"/>
    </source>
</evidence>
<comment type="caution">
    <text evidence="3">The sequence shown here is derived from an EMBL/GenBank/DDBJ whole genome shotgun (WGS) entry which is preliminary data.</text>
</comment>
<keyword evidence="2" id="KW-0732">Signal</keyword>
<keyword evidence="4" id="KW-1185">Reference proteome</keyword>
<feature type="signal peptide" evidence="2">
    <location>
        <begin position="1"/>
        <end position="17"/>
    </location>
</feature>
<sequence length="391" mass="43229">MLTVKFLLGCILALASAQSNTNIYGYNYDSAASNNGISLVQNPNYQFLNDQLASAYAQTYQQNLRQYDQSGGQNGVVTSSTNVPANGYYTGPPLSNDQQNQINYQQIQQRNPTSSVSSNTNIYGYQYSSPSSNGATNLNYNNQPQYSAPSNNANVQPYIYPFGQYSTSQANRFSSYRDNQYNQNPTQVYYNDQGASTQYYTLFDQPASGPVYQSASDLKTTTLRDQQMPGATIRLRGTGPLPGPTLAELSGAAPTGNQQQVYYDSRSSYRSYPKSQGNSNARFFDVAGNDTVMYYPYRTSTNYNLPSSSSNSQVFYNPSGSNSNPYGQTTIDKCSLNDPYWCSEYVNLYMNAKRTYENVSTQQACITLIQSLTESYNGCCTAVRSAGCTMN</sequence>
<accession>A0A8S1FCT4</accession>
<evidence type="ECO:0000313" key="4">
    <source>
        <dbReference type="Proteomes" id="UP000494206"/>
    </source>
</evidence>
<dbReference type="AlphaFoldDB" id="A0A8S1FCT4"/>
<name>A0A8S1FCT4_9PELO</name>
<feature type="chain" id="PRO_5035900670" evidence="2">
    <location>
        <begin position="18"/>
        <end position="391"/>
    </location>
</feature>
<evidence type="ECO:0000313" key="3">
    <source>
        <dbReference type="EMBL" id="CAB3410140.1"/>
    </source>
</evidence>